<evidence type="ECO:0000313" key="3">
    <source>
        <dbReference type="EMBL" id="MFC4830232.1"/>
    </source>
</evidence>
<protein>
    <submittedName>
        <fullName evidence="3">CapA family protein</fullName>
    </submittedName>
</protein>
<sequence length="327" mass="35073">MEIAFVGDVMLGRLVADELRRHPPEHPWGDALRLLRRADVLVGNLEFVLSSDGRPWPGKTFHFRADPAAVASLEAAGFDLVSVANNHVLDFGWDAAAESLATLASHGIRFAGAGEDLEAAQRPAVLERAGLRVGMLAFTDNEPGWAAGPGAPGVHHVPPDPRDPRAAALFESVARARDHADLLVVSAHWGGNWGVDVPPTHRAFARALVDAGADVVFGHSPHIPRGVEVIRGRPVLYSAGDFVDDYAVDPVERNDRSFVFVLRADGGVPVELRLHPTEIGDCRVRLAGASAERIASEMSRRCAVLGTRATWDGARRCLVVGLEPGTH</sequence>
<dbReference type="InterPro" id="IPR029052">
    <property type="entry name" value="Metallo-depent_PP-like"/>
</dbReference>
<dbReference type="InterPro" id="IPR052169">
    <property type="entry name" value="CW_Biosynth-Accessory"/>
</dbReference>
<dbReference type="PANTHER" id="PTHR33393">
    <property type="entry name" value="POLYGLUTAMINE SYNTHESIS ACCESSORY PROTEIN RV0574C-RELATED"/>
    <property type="match status" value="1"/>
</dbReference>
<keyword evidence="4" id="KW-1185">Reference proteome</keyword>
<organism evidence="3 4">
    <name type="scientific">Agromyces aurantiacus</name>
    <dbReference type="NCBI Taxonomy" id="165814"/>
    <lineage>
        <taxon>Bacteria</taxon>
        <taxon>Bacillati</taxon>
        <taxon>Actinomycetota</taxon>
        <taxon>Actinomycetes</taxon>
        <taxon>Micrococcales</taxon>
        <taxon>Microbacteriaceae</taxon>
        <taxon>Agromyces</taxon>
    </lineage>
</organism>
<dbReference type="SUPFAM" id="SSF56300">
    <property type="entry name" value="Metallo-dependent phosphatases"/>
    <property type="match status" value="1"/>
</dbReference>
<reference evidence="4" key="1">
    <citation type="journal article" date="2019" name="Int. J. Syst. Evol. Microbiol.">
        <title>The Global Catalogue of Microorganisms (GCM) 10K type strain sequencing project: providing services to taxonomists for standard genome sequencing and annotation.</title>
        <authorList>
            <consortium name="The Broad Institute Genomics Platform"/>
            <consortium name="The Broad Institute Genome Sequencing Center for Infectious Disease"/>
            <person name="Wu L."/>
            <person name="Ma J."/>
        </authorList>
    </citation>
    <scope>NUCLEOTIDE SEQUENCE [LARGE SCALE GENOMIC DNA]</scope>
    <source>
        <strain evidence="4">CGMCC 1.12192</strain>
    </source>
</reference>
<dbReference type="RefSeq" id="WP_204394550.1">
    <property type="nucleotide sequence ID" value="NZ_JAFBBW010000001.1"/>
</dbReference>
<evidence type="ECO:0000259" key="2">
    <source>
        <dbReference type="SMART" id="SM00854"/>
    </source>
</evidence>
<dbReference type="InterPro" id="IPR019079">
    <property type="entry name" value="Capsule_synth_CapA"/>
</dbReference>
<dbReference type="EMBL" id="JBHSJC010000002">
    <property type="protein sequence ID" value="MFC4830232.1"/>
    <property type="molecule type" value="Genomic_DNA"/>
</dbReference>
<gene>
    <name evidence="3" type="ORF">ACFPER_15640</name>
</gene>
<name>A0ABV9RDH7_9MICO</name>
<dbReference type="SMART" id="SM00854">
    <property type="entry name" value="PGA_cap"/>
    <property type="match status" value="1"/>
</dbReference>
<dbReference type="PANTHER" id="PTHR33393:SF11">
    <property type="entry name" value="POLYGLUTAMINE SYNTHESIS ACCESSORY PROTEIN RV0574C-RELATED"/>
    <property type="match status" value="1"/>
</dbReference>
<evidence type="ECO:0000313" key="4">
    <source>
        <dbReference type="Proteomes" id="UP001595960"/>
    </source>
</evidence>
<dbReference type="CDD" id="cd07381">
    <property type="entry name" value="MPP_CapA"/>
    <property type="match status" value="1"/>
</dbReference>
<dbReference type="Proteomes" id="UP001595960">
    <property type="component" value="Unassembled WGS sequence"/>
</dbReference>
<accession>A0ABV9RDH7</accession>
<dbReference type="Gene3D" id="3.60.21.10">
    <property type="match status" value="1"/>
</dbReference>
<feature type="domain" description="Capsule synthesis protein CapA" evidence="2">
    <location>
        <begin position="2"/>
        <end position="246"/>
    </location>
</feature>
<proteinExistence type="inferred from homology"/>
<comment type="similarity">
    <text evidence="1">Belongs to the CapA family.</text>
</comment>
<evidence type="ECO:0000256" key="1">
    <source>
        <dbReference type="ARBA" id="ARBA00005662"/>
    </source>
</evidence>
<dbReference type="Pfam" id="PF09587">
    <property type="entry name" value="PGA_cap"/>
    <property type="match status" value="1"/>
</dbReference>
<comment type="caution">
    <text evidence="3">The sequence shown here is derived from an EMBL/GenBank/DDBJ whole genome shotgun (WGS) entry which is preliminary data.</text>
</comment>